<sequence>MVLLASHNFVPVLRRSSTVRVPPEAWQCDALDEEDWRLLRVPPRVPDNRARSHPVVHIGPPIEARMSVCTVDTAAYTSYVAAARYCQNHRRRPENAGHGVSDYGVIVDKLHRCLCVHHKCHLERTVCDRRRHRVITFVQFHSVHIIWPCHGALLIAHMPPMCVGHMQSAHYIMVSAVRHIFGYPSQYILGNMSGVYGRKWWHSEM</sequence>
<proteinExistence type="predicted"/>
<protein>
    <submittedName>
        <fullName evidence="1">ORF043L</fullName>
    </submittedName>
</protein>
<evidence type="ECO:0000313" key="2">
    <source>
        <dbReference type="Proteomes" id="UP000125745"/>
    </source>
</evidence>
<evidence type="ECO:0000313" key="1">
    <source>
        <dbReference type="EMBL" id="AAT71858.1"/>
    </source>
</evidence>
<dbReference type="EMBL" id="AY532606">
    <property type="protein sequence ID" value="AAT71858.1"/>
    <property type="molecule type" value="Genomic_DNA"/>
</dbReference>
<accession>Q5YF44</accession>
<organism evidence="1 2">
    <name type="scientific">Rock bream iridovirus</name>
    <dbReference type="NCBI Taxonomy" id="263891"/>
    <lineage>
        <taxon>Viruses</taxon>
        <taxon>Varidnaviria</taxon>
        <taxon>Bamfordvirae</taxon>
        <taxon>Nucleocytoviricota</taxon>
        <taxon>Megaviricetes</taxon>
        <taxon>Pimascovirales</taxon>
        <taxon>Pimascovirales incertae sedis</taxon>
        <taxon>Iridoviridae</taxon>
        <taxon>Alphairidovirinae</taxon>
        <taxon>Megalocytivirus</taxon>
        <taxon>Megalocytivirus pagrus1</taxon>
        <taxon>Infectious spleen and kidney necrosis virus</taxon>
    </lineage>
</organism>
<reference evidence="1 2" key="1">
    <citation type="journal article" date="2004" name="Virology">
        <title>Complete genomic DNA sequence of rock bream iridovirus.</title>
        <authorList>
            <person name="Do J.W."/>
            <person name="Moon C.H."/>
            <person name="Kim H.J."/>
            <person name="Ko M.S."/>
            <person name="Kim S.B."/>
            <person name="Son J.H."/>
            <person name="Kim J.S."/>
            <person name="An E.J."/>
            <person name="Kim M.K."/>
            <person name="Lee S.K."/>
            <person name="Han M.S."/>
            <person name="Cha S.J."/>
            <person name="Park M.S."/>
            <person name="Park M.A."/>
            <person name="Lee J.S."/>
            <person name="Kim Y.C."/>
            <person name="Choi D.L."/>
            <person name="Kim J.W."/>
            <person name="Park J.W."/>
        </authorList>
    </citation>
    <scope>NUCLEOTIDE SEQUENCE [LARGE SCALE GENOMIC DNA]</scope>
    <source>
        <strain evidence="1">RBIV-KOR-TY1</strain>
    </source>
</reference>
<name>Q5YF44_ISKNV</name>
<dbReference type="Proteomes" id="UP000125745">
    <property type="component" value="Segment"/>
</dbReference>